<keyword evidence="2" id="KW-0489">Methyltransferase</keyword>
<evidence type="ECO:0000256" key="1">
    <source>
        <dbReference type="ARBA" id="ARBA00023604"/>
    </source>
</evidence>
<evidence type="ECO:0000313" key="3">
    <source>
        <dbReference type="Proteomes" id="UP000813385"/>
    </source>
</evidence>
<reference evidence="2" key="1">
    <citation type="journal article" date="2021" name="Nat. Commun.">
        <title>Genetic determinants of endophytism in the Arabidopsis root mycobiome.</title>
        <authorList>
            <person name="Mesny F."/>
            <person name="Miyauchi S."/>
            <person name="Thiergart T."/>
            <person name="Pickel B."/>
            <person name="Atanasova L."/>
            <person name="Karlsson M."/>
            <person name="Huettel B."/>
            <person name="Barry K.W."/>
            <person name="Haridas S."/>
            <person name="Chen C."/>
            <person name="Bauer D."/>
            <person name="Andreopoulos W."/>
            <person name="Pangilinan J."/>
            <person name="LaButti K."/>
            <person name="Riley R."/>
            <person name="Lipzen A."/>
            <person name="Clum A."/>
            <person name="Drula E."/>
            <person name="Henrissat B."/>
            <person name="Kohler A."/>
            <person name="Grigoriev I.V."/>
            <person name="Martin F.M."/>
            <person name="Hacquard S."/>
        </authorList>
    </citation>
    <scope>NUCLEOTIDE SEQUENCE</scope>
    <source>
        <strain evidence="2">MPI-CAGE-AT-0016</strain>
    </source>
</reference>
<dbReference type="AlphaFoldDB" id="A0A8K0TBF5"/>
<dbReference type="OrthoDB" id="412788at2759"/>
<comment type="similarity">
    <text evidence="1">Belongs to the asaB hydroxylase/desaturase family.</text>
</comment>
<dbReference type="GO" id="GO:0008168">
    <property type="term" value="F:methyltransferase activity"/>
    <property type="evidence" value="ECO:0007669"/>
    <property type="project" value="UniProtKB-KW"/>
</dbReference>
<accession>A0A8K0TBF5</accession>
<keyword evidence="2" id="KW-0808">Transferase</keyword>
<organism evidence="2 3">
    <name type="scientific">Plectosphaerella cucumerina</name>
    <dbReference type="NCBI Taxonomy" id="40658"/>
    <lineage>
        <taxon>Eukaryota</taxon>
        <taxon>Fungi</taxon>
        <taxon>Dikarya</taxon>
        <taxon>Ascomycota</taxon>
        <taxon>Pezizomycotina</taxon>
        <taxon>Sordariomycetes</taxon>
        <taxon>Hypocreomycetidae</taxon>
        <taxon>Glomerellales</taxon>
        <taxon>Plectosphaerellaceae</taxon>
        <taxon>Plectosphaerella</taxon>
    </lineage>
</organism>
<dbReference type="EMBL" id="JAGPXD010000004">
    <property type="protein sequence ID" value="KAH7358810.1"/>
    <property type="molecule type" value="Genomic_DNA"/>
</dbReference>
<dbReference type="GO" id="GO:0016491">
    <property type="term" value="F:oxidoreductase activity"/>
    <property type="evidence" value="ECO:0007669"/>
    <property type="project" value="InterPro"/>
</dbReference>
<dbReference type="PANTHER" id="PTHR34598">
    <property type="entry name" value="BLL6449 PROTEIN"/>
    <property type="match status" value="1"/>
</dbReference>
<gene>
    <name evidence="2" type="ORF">B0T11DRAFT_299816</name>
</gene>
<dbReference type="GO" id="GO:0032259">
    <property type="term" value="P:methylation"/>
    <property type="evidence" value="ECO:0007669"/>
    <property type="project" value="UniProtKB-KW"/>
</dbReference>
<proteinExistence type="inferred from homology"/>
<keyword evidence="3" id="KW-1185">Reference proteome</keyword>
<dbReference type="NCBIfam" id="NF041278">
    <property type="entry name" value="CmcJ_NvfI_EfuI"/>
    <property type="match status" value="1"/>
</dbReference>
<dbReference type="InterPro" id="IPR044053">
    <property type="entry name" value="AsaB-like"/>
</dbReference>
<protein>
    <submittedName>
        <fullName evidence="2">Methyltransferase CmcJ</fullName>
    </submittedName>
</protein>
<sequence length="297" mass="34858">MGDSTSIVTAEINYIRPLPIYEIEKPFQILFDIPPDVPDQRMTNVEFETRNQSFADIRPRLADFTLDKNGFEICHESLTLTSAELADQQVIRDRYLPEVEKILRKHVQDGFDKVHFFDWRLRDSQLSTEPQVTDMNDLSIWLRPVTYVHIDHAPRAVVNRIRLFLGDEAERLLRGRVRVINVWRPVDHAVEDYPLAFCDASTLRDEDLVECDHVRRSYKGATLFPYHHPDQKFYFLRDQRPDEVTLLKIFDSDSDVPARACAHCSFSLDTEQPRKRKSFEVRALLFNYADETSNKEE</sequence>
<dbReference type="Proteomes" id="UP000813385">
    <property type="component" value="Unassembled WGS sequence"/>
</dbReference>
<dbReference type="PANTHER" id="PTHR34598:SF3">
    <property type="entry name" value="OXIDOREDUCTASE AN1597"/>
    <property type="match status" value="1"/>
</dbReference>
<comment type="caution">
    <text evidence="2">The sequence shown here is derived from an EMBL/GenBank/DDBJ whole genome shotgun (WGS) entry which is preliminary data.</text>
</comment>
<name>A0A8K0TBF5_9PEZI</name>
<evidence type="ECO:0000313" key="2">
    <source>
        <dbReference type="EMBL" id="KAH7358810.1"/>
    </source>
</evidence>